<name>A0A6G0XGB3_9STRA</name>
<gene>
    <name evidence="1" type="ORF">Ae201684_005276</name>
</gene>
<dbReference type="VEuPathDB" id="FungiDB:AeMF1_015999"/>
<dbReference type="AlphaFoldDB" id="A0A6G0XGB3"/>
<accession>A0A6G0XGB3</accession>
<dbReference type="EMBL" id="VJMJ01000067">
    <property type="protein sequence ID" value="KAF0739096.1"/>
    <property type="molecule type" value="Genomic_DNA"/>
</dbReference>
<evidence type="ECO:0000313" key="1">
    <source>
        <dbReference type="EMBL" id="KAF0739096.1"/>
    </source>
</evidence>
<protein>
    <submittedName>
        <fullName evidence="1">Uncharacterized protein</fullName>
    </submittedName>
</protein>
<organism evidence="1 2">
    <name type="scientific">Aphanomyces euteiches</name>
    <dbReference type="NCBI Taxonomy" id="100861"/>
    <lineage>
        <taxon>Eukaryota</taxon>
        <taxon>Sar</taxon>
        <taxon>Stramenopiles</taxon>
        <taxon>Oomycota</taxon>
        <taxon>Saprolegniomycetes</taxon>
        <taxon>Saprolegniales</taxon>
        <taxon>Verrucalvaceae</taxon>
        <taxon>Aphanomyces</taxon>
    </lineage>
</organism>
<keyword evidence="2" id="KW-1185">Reference proteome</keyword>
<dbReference type="Proteomes" id="UP000481153">
    <property type="component" value="Unassembled WGS sequence"/>
</dbReference>
<evidence type="ECO:0000313" key="2">
    <source>
        <dbReference type="Proteomes" id="UP000481153"/>
    </source>
</evidence>
<proteinExistence type="predicted"/>
<sequence length="347" mass="39873">MDDQGVVVSEAGDEETTVLLQLLEECEHCLLEVTRCLGLNACDVKNTLFELDDGTLVCGEQAHGGSTSLVDELLEVQALLLQLLALEDARKELKTERLPATSTTKKRHRLARRRWHERRAMWDCFERKSLQSHVDRHRVARLYQQVKAEQIQLCVHARLQTVATRRSDPAVLLPEPKPPKRYLEKFHKMPSTSRMWPKPSSSCNKSREKQKDILVSVYLNQDRDKMTRLVASSSDDLKAKICYKFGVDKVDHLMRETALMKPNGLYTKFVHVTSFNQLRQGDIICAVQAHLYQPKTHKKSEPSTPVTTHEQNVCLDSEIHLKECPRQASMSQLPPRWDFNGRAMLLR</sequence>
<reference evidence="1 2" key="1">
    <citation type="submission" date="2019-07" db="EMBL/GenBank/DDBJ databases">
        <title>Genomics analysis of Aphanomyces spp. identifies a new class of oomycete effector associated with host adaptation.</title>
        <authorList>
            <person name="Gaulin E."/>
        </authorList>
    </citation>
    <scope>NUCLEOTIDE SEQUENCE [LARGE SCALE GENOMIC DNA]</scope>
    <source>
        <strain evidence="1 2">ATCC 201684</strain>
    </source>
</reference>
<comment type="caution">
    <text evidence="1">The sequence shown here is derived from an EMBL/GenBank/DDBJ whole genome shotgun (WGS) entry which is preliminary data.</text>
</comment>